<reference evidence="1 2" key="1">
    <citation type="submission" date="2019-06" db="EMBL/GenBank/DDBJ databases">
        <title>Whole genome shotgun sequence of Corynebacterium variabile NBRC 15286.</title>
        <authorList>
            <person name="Hosoyama A."/>
            <person name="Uohara A."/>
            <person name="Ohji S."/>
            <person name="Ichikawa N."/>
        </authorList>
    </citation>
    <scope>NUCLEOTIDE SEQUENCE [LARGE SCALE GENOMIC DNA]</scope>
    <source>
        <strain evidence="1 2">NBRC 15286</strain>
    </source>
</reference>
<dbReference type="RefSeq" id="WP_141330996.1">
    <property type="nucleotide sequence ID" value="NZ_BJNT01000020.1"/>
</dbReference>
<sequence length="69" mass="7528">MSDGTYCRRGHLVAGNNRNATGACSACHNAWGYLAYYGPPDPDALRRTADAYAAHYLFDGPHPARTKEN</sequence>
<protein>
    <submittedName>
        <fullName evidence="1">Uncharacterized protein</fullName>
    </submittedName>
</protein>
<comment type="caution">
    <text evidence="1">The sequence shown here is derived from an EMBL/GenBank/DDBJ whole genome shotgun (WGS) entry which is preliminary data.</text>
</comment>
<dbReference type="AlphaFoldDB" id="A0A4Y4C5K0"/>
<accession>A0A4Y4C5K0</accession>
<dbReference type="GeneID" id="82888519"/>
<proteinExistence type="predicted"/>
<dbReference type="Proteomes" id="UP000319986">
    <property type="component" value="Unassembled WGS sequence"/>
</dbReference>
<gene>
    <name evidence="1" type="ORF">CVA01_24230</name>
</gene>
<evidence type="ECO:0000313" key="1">
    <source>
        <dbReference type="EMBL" id="GEC87109.1"/>
    </source>
</evidence>
<evidence type="ECO:0000313" key="2">
    <source>
        <dbReference type="Proteomes" id="UP000319986"/>
    </source>
</evidence>
<dbReference type="EMBL" id="BJNT01000020">
    <property type="protein sequence ID" value="GEC87109.1"/>
    <property type="molecule type" value="Genomic_DNA"/>
</dbReference>
<organism evidence="1 2">
    <name type="scientific">Corynebacterium variabile</name>
    <dbReference type="NCBI Taxonomy" id="1727"/>
    <lineage>
        <taxon>Bacteria</taxon>
        <taxon>Bacillati</taxon>
        <taxon>Actinomycetota</taxon>
        <taxon>Actinomycetes</taxon>
        <taxon>Mycobacteriales</taxon>
        <taxon>Corynebacteriaceae</taxon>
        <taxon>Corynebacterium</taxon>
    </lineage>
</organism>
<name>A0A4Y4C5K0_9CORY</name>